<sequence length="37" mass="3691">MVVVSISASAAIMGQPKLDTPDFAAAILGPMAIDTST</sequence>
<accession>A0ABP9WTA4</accession>
<organism evidence="1 2">
    <name type="scientific">Microbulbifer aestuariivivens</name>
    <dbReference type="NCBI Taxonomy" id="1908308"/>
    <lineage>
        <taxon>Bacteria</taxon>
        <taxon>Pseudomonadati</taxon>
        <taxon>Pseudomonadota</taxon>
        <taxon>Gammaproteobacteria</taxon>
        <taxon>Cellvibrionales</taxon>
        <taxon>Microbulbiferaceae</taxon>
        <taxon>Microbulbifer</taxon>
    </lineage>
</organism>
<evidence type="ECO:0000313" key="1">
    <source>
        <dbReference type="EMBL" id="GAA5525823.1"/>
    </source>
</evidence>
<gene>
    <name evidence="1" type="ORF">Maes01_02396</name>
</gene>
<dbReference type="EMBL" id="BAABRT010000021">
    <property type="protein sequence ID" value="GAA5525823.1"/>
    <property type="molecule type" value="Genomic_DNA"/>
</dbReference>
<dbReference type="Proteomes" id="UP001408594">
    <property type="component" value="Unassembled WGS sequence"/>
</dbReference>
<keyword evidence="2" id="KW-1185">Reference proteome</keyword>
<proteinExistence type="predicted"/>
<reference evidence="1 2" key="1">
    <citation type="submission" date="2024-02" db="EMBL/GenBank/DDBJ databases">
        <title>Microbulbifer aestuariivivens NBRC 112533.</title>
        <authorList>
            <person name="Ichikawa N."/>
            <person name="Katano-Makiyama Y."/>
            <person name="Hidaka K."/>
        </authorList>
    </citation>
    <scope>NUCLEOTIDE SEQUENCE [LARGE SCALE GENOMIC DNA]</scope>
    <source>
        <strain evidence="1 2">NBRC 112533</strain>
    </source>
</reference>
<name>A0ABP9WTA4_9GAMM</name>
<comment type="caution">
    <text evidence="1">The sequence shown here is derived from an EMBL/GenBank/DDBJ whole genome shotgun (WGS) entry which is preliminary data.</text>
</comment>
<protein>
    <submittedName>
        <fullName evidence="1">Uncharacterized protein</fullName>
    </submittedName>
</protein>
<evidence type="ECO:0000313" key="2">
    <source>
        <dbReference type="Proteomes" id="UP001408594"/>
    </source>
</evidence>